<name>A0ABV1KRL1_9BACL</name>
<dbReference type="InterPro" id="IPR008979">
    <property type="entry name" value="Galactose-bd-like_sf"/>
</dbReference>
<gene>
    <name evidence="2" type="ORF">QJS35_10010</name>
</gene>
<organism evidence="2 3">
    <name type="scientific">Cohnella silvisoli</name>
    <dbReference type="NCBI Taxonomy" id="2873699"/>
    <lineage>
        <taxon>Bacteria</taxon>
        <taxon>Bacillati</taxon>
        <taxon>Bacillota</taxon>
        <taxon>Bacilli</taxon>
        <taxon>Bacillales</taxon>
        <taxon>Paenibacillaceae</taxon>
        <taxon>Cohnella</taxon>
    </lineage>
</organism>
<dbReference type="EMBL" id="JASKHM010000005">
    <property type="protein sequence ID" value="MEQ4482729.1"/>
    <property type="molecule type" value="Genomic_DNA"/>
</dbReference>
<sequence>MMRDWKRKSSLKWGVLLSMCLVLATGGGTAFASGTGEFHIGGFQQPIAKNVDYNTNANWANVANAYIDRMMSVELGYGYPNKAENETGIVNSNANNVQLYVTDGSLYGFQSYTAADYATLESNLTPYKLDSRVKAINYKDEPAAWNIEGFANTLRHARAFAPQLDYFINLLPSFDEYNTYATSGKLALSNSGARQDGTYVTSTQRLGQTIKIPAGMTVLQGVDMMIDMRQWSPNEMLTLRLWTSTAKTTLLSEAYAWGNNSSLERDFYPYFVLNAPVTSGTTYYLELTHNGGGDNTVGWVMRSNSDIYPDGSAYVNGVAQSNDFFFRLYKPRDNTPDVTSPGNTDGDYVSTGTRIGQTFTTPSSVNRRLSYIQMNIDSSQWNIGNQPLTVTLWDNSSRNTKIATSDTYTSSNNGNYPIFKLNQPVKPNTSYYFELTSTSGTPLGWVTKGTSSTYAGGQGYKNGTPLSGGIDYYFKAIFGSNYENYIDDMLDISGHDELLFDNYPFQGGTAFDSTYFQNAELIRERGLAHDVKYGGFLQSTKITDLSGNAFLRAPNLDEKRFNVYTYLTYGFKLMYWFTYWQPISPCCGDVIFSDTPVSTTGTLQPAYYHIQALNKEMYYLGNTLKNLTSQAVYHSGTAIPKGTVPIPASFFVKPADMTQPILEGYFTDASGRKYVMLTNRDYNNARTLDFNFFPKPASLTEISKTTGLEVSTGFSYNASTGVLNIALGKGEGRLFALSNTTTNDNLIANPGFESGTTSWGTAFSGSLTADSIVKSSGTYSGKITSRPYAHSSPTQDLTSALTTGGQGLYNLSGWIKLAAGADRAQIVIQIKDDLGTHWSYTDYTSVNSIGWTQSAKSTNINWTGALQSAILYVQTESTNNYDMYVDDFVLTH</sequence>
<dbReference type="Gene3D" id="2.60.120.260">
    <property type="entry name" value="Galactose-binding domain-like"/>
    <property type="match status" value="1"/>
</dbReference>
<dbReference type="RefSeq" id="WP_232185444.1">
    <property type="nucleotide sequence ID" value="NZ_JAIOAP010000005.1"/>
</dbReference>
<feature type="chain" id="PRO_5047104138" evidence="1">
    <location>
        <begin position="33"/>
        <end position="892"/>
    </location>
</feature>
<proteinExistence type="predicted"/>
<dbReference type="SUPFAM" id="SSF49785">
    <property type="entry name" value="Galactose-binding domain-like"/>
    <property type="match status" value="1"/>
</dbReference>
<accession>A0ABV1KRL1</accession>
<comment type="caution">
    <text evidence="2">The sequence shown here is derived from an EMBL/GenBank/DDBJ whole genome shotgun (WGS) entry which is preliminary data.</text>
</comment>
<evidence type="ECO:0000256" key="1">
    <source>
        <dbReference type="SAM" id="SignalP"/>
    </source>
</evidence>
<dbReference type="Proteomes" id="UP001493487">
    <property type="component" value="Unassembled WGS sequence"/>
</dbReference>
<protein>
    <submittedName>
        <fullName evidence="2">Carbohydrate binding domain-containing protein</fullName>
    </submittedName>
</protein>
<evidence type="ECO:0000313" key="3">
    <source>
        <dbReference type="Proteomes" id="UP001493487"/>
    </source>
</evidence>
<keyword evidence="3" id="KW-1185">Reference proteome</keyword>
<keyword evidence="1" id="KW-0732">Signal</keyword>
<feature type="signal peptide" evidence="1">
    <location>
        <begin position="1"/>
        <end position="32"/>
    </location>
</feature>
<evidence type="ECO:0000313" key="2">
    <source>
        <dbReference type="EMBL" id="MEQ4482729.1"/>
    </source>
</evidence>
<reference evidence="2 3" key="1">
    <citation type="journal article" date="2023" name="Genome Announc.">
        <title>Pan-Genome Analyses of the Genus Cohnella and Proposal of the Novel Species Cohnella silvisoli sp. nov., Isolated from Forest Soil.</title>
        <authorList>
            <person name="Wang C."/>
            <person name="Mao L."/>
            <person name="Bao G."/>
            <person name="Zhu H."/>
        </authorList>
    </citation>
    <scope>NUCLEOTIDE SEQUENCE [LARGE SCALE GENOMIC DNA]</scope>
    <source>
        <strain evidence="2 3">NL03-T5-1</strain>
    </source>
</reference>